<comment type="caution">
    <text evidence="5">The sequence shown here is derived from an EMBL/GenBank/DDBJ whole genome shotgun (WGS) entry which is preliminary data.</text>
</comment>
<dbReference type="EMBL" id="MWBQ01000197">
    <property type="protein sequence ID" value="OQA54772.1"/>
    <property type="molecule type" value="Genomic_DNA"/>
</dbReference>
<dbReference type="Gene3D" id="1.20.120.530">
    <property type="entry name" value="GntR ligand-binding domain-like"/>
    <property type="match status" value="1"/>
</dbReference>
<dbReference type="InterPro" id="IPR008920">
    <property type="entry name" value="TF_FadR/GntR_C"/>
</dbReference>
<dbReference type="AlphaFoldDB" id="A0A1V5SLD3"/>
<proteinExistence type="predicted"/>
<evidence type="ECO:0000313" key="5">
    <source>
        <dbReference type="EMBL" id="OQA54772.1"/>
    </source>
</evidence>
<feature type="domain" description="HTH gntR-type" evidence="4">
    <location>
        <begin position="9"/>
        <end position="77"/>
    </location>
</feature>
<keyword evidence="1" id="KW-0805">Transcription regulation</keyword>
<dbReference type="SUPFAM" id="SSF48008">
    <property type="entry name" value="GntR ligand-binding domain-like"/>
    <property type="match status" value="1"/>
</dbReference>
<dbReference type="SMART" id="SM00895">
    <property type="entry name" value="FCD"/>
    <property type="match status" value="1"/>
</dbReference>
<keyword evidence="3" id="KW-0804">Transcription</keyword>
<organism evidence="5">
    <name type="scientific">Candidatus Atribacter allofermentans</name>
    <dbReference type="NCBI Taxonomy" id="1852833"/>
    <lineage>
        <taxon>Bacteria</taxon>
        <taxon>Pseudomonadati</taxon>
        <taxon>Atribacterota</taxon>
        <taxon>Atribacteria</taxon>
        <taxon>Atribacterales</taxon>
        <taxon>Atribacteraceae</taxon>
        <taxon>Atribacter</taxon>
    </lineage>
</organism>
<dbReference type="Pfam" id="PF00392">
    <property type="entry name" value="GntR"/>
    <property type="match status" value="1"/>
</dbReference>
<evidence type="ECO:0000256" key="3">
    <source>
        <dbReference type="ARBA" id="ARBA00023163"/>
    </source>
</evidence>
<keyword evidence="2" id="KW-0238">DNA-binding</keyword>
<dbReference type="PANTHER" id="PTHR43537:SF5">
    <property type="entry name" value="UXU OPERON TRANSCRIPTIONAL REGULATOR"/>
    <property type="match status" value="1"/>
</dbReference>
<protein>
    <submittedName>
        <fullName evidence="5">HTH-type transcriptional regulator LutR</fullName>
    </submittedName>
</protein>
<dbReference type="Proteomes" id="UP000485569">
    <property type="component" value="Unassembled WGS sequence"/>
</dbReference>
<gene>
    <name evidence="5" type="primary">lutR</name>
    <name evidence="5" type="ORF">BWY41_01916</name>
</gene>
<evidence type="ECO:0000256" key="2">
    <source>
        <dbReference type="ARBA" id="ARBA00023125"/>
    </source>
</evidence>
<dbReference type="GO" id="GO:0003677">
    <property type="term" value="F:DNA binding"/>
    <property type="evidence" value="ECO:0007669"/>
    <property type="project" value="UniProtKB-KW"/>
</dbReference>
<dbReference type="PANTHER" id="PTHR43537">
    <property type="entry name" value="TRANSCRIPTIONAL REGULATOR, GNTR FAMILY"/>
    <property type="match status" value="1"/>
</dbReference>
<evidence type="ECO:0000259" key="4">
    <source>
        <dbReference type="PROSITE" id="PS50949"/>
    </source>
</evidence>
<evidence type="ECO:0000256" key="1">
    <source>
        <dbReference type="ARBA" id="ARBA00023015"/>
    </source>
</evidence>
<dbReference type="InterPro" id="IPR036390">
    <property type="entry name" value="WH_DNA-bd_sf"/>
</dbReference>
<dbReference type="Gene3D" id="1.10.10.10">
    <property type="entry name" value="Winged helix-like DNA-binding domain superfamily/Winged helix DNA-binding domain"/>
    <property type="match status" value="1"/>
</dbReference>
<reference evidence="5" key="1">
    <citation type="submission" date="2017-02" db="EMBL/GenBank/DDBJ databases">
        <title>Delving into the versatile metabolic prowess of the omnipresent phylum Bacteroidetes.</title>
        <authorList>
            <person name="Nobu M.K."/>
            <person name="Mei R."/>
            <person name="Narihiro T."/>
            <person name="Kuroda K."/>
            <person name="Liu W.-T."/>
        </authorList>
    </citation>
    <scope>NUCLEOTIDE SEQUENCE</scope>
    <source>
        <strain evidence="5">ADurb.Bin276</strain>
    </source>
</reference>
<sequence>MVLKKIKKQNIYEIAMLQIKQYIKDSELKPGDKLMSEQEISKSLGISRNTVREALKTMQGLGIIEIKPGDGMFLRPFNFDAILDNLSYSLVIDKPEIQELLDARKALEFYFIKDAIQKSKPETISKLNEIIKEMYERVSRGIKITDLDEKFHMTLYEGVENKVLLKLIYVFWKVMNLISDQSIGKETDLQGDYLSHKKIVEHIADRNVEKARDAIKEHFLSIEKRLKSRKGGEY</sequence>
<dbReference type="SUPFAM" id="SSF46785">
    <property type="entry name" value="Winged helix' DNA-binding domain"/>
    <property type="match status" value="1"/>
</dbReference>
<name>A0A1V5SLD3_9BACT</name>
<dbReference type="CDD" id="cd07377">
    <property type="entry name" value="WHTH_GntR"/>
    <property type="match status" value="1"/>
</dbReference>
<dbReference type="PRINTS" id="PR00035">
    <property type="entry name" value="HTHGNTR"/>
</dbReference>
<dbReference type="InterPro" id="IPR036388">
    <property type="entry name" value="WH-like_DNA-bd_sf"/>
</dbReference>
<dbReference type="GO" id="GO:0003700">
    <property type="term" value="F:DNA-binding transcription factor activity"/>
    <property type="evidence" value="ECO:0007669"/>
    <property type="project" value="InterPro"/>
</dbReference>
<dbReference type="SMART" id="SM00345">
    <property type="entry name" value="HTH_GNTR"/>
    <property type="match status" value="1"/>
</dbReference>
<accession>A0A1V5SLD3</accession>
<dbReference type="PROSITE" id="PS50949">
    <property type="entry name" value="HTH_GNTR"/>
    <property type="match status" value="1"/>
</dbReference>
<dbReference type="InterPro" id="IPR000524">
    <property type="entry name" value="Tscrpt_reg_HTH_GntR"/>
</dbReference>
<dbReference type="InterPro" id="IPR011711">
    <property type="entry name" value="GntR_C"/>
</dbReference>
<dbReference type="Pfam" id="PF07729">
    <property type="entry name" value="FCD"/>
    <property type="match status" value="1"/>
</dbReference>